<dbReference type="SUPFAM" id="SSF56112">
    <property type="entry name" value="Protein kinase-like (PK-like)"/>
    <property type="match status" value="1"/>
</dbReference>
<dbReference type="InParanoid" id="A0A804KB40"/>
<evidence type="ECO:0000256" key="5">
    <source>
        <dbReference type="ARBA" id="ARBA00022737"/>
    </source>
</evidence>
<dbReference type="Proteomes" id="UP000012960">
    <property type="component" value="Unplaced"/>
</dbReference>
<dbReference type="Gene3D" id="3.80.10.10">
    <property type="entry name" value="Ribonuclease Inhibitor"/>
    <property type="match status" value="2"/>
</dbReference>
<protein>
    <submittedName>
        <fullName evidence="12">(wild Malaysian banana) hypothetical protein</fullName>
    </submittedName>
</protein>
<dbReference type="EnsemblPlants" id="Ma08_t26670.1">
    <property type="protein sequence ID" value="Ma08_p26670.1"/>
    <property type="gene ID" value="Ma08_g26670"/>
</dbReference>
<dbReference type="Pfam" id="PF00560">
    <property type="entry name" value="LRR_1"/>
    <property type="match status" value="2"/>
</dbReference>
<dbReference type="Gene3D" id="1.10.510.10">
    <property type="entry name" value="Transferase(Phosphotransferase) domain 1"/>
    <property type="match status" value="1"/>
</dbReference>
<evidence type="ECO:0000256" key="1">
    <source>
        <dbReference type="ARBA" id="ARBA00004162"/>
    </source>
</evidence>
<evidence type="ECO:0000256" key="4">
    <source>
        <dbReference type="ARBA" id="ARBA00022729"/>
    </source>
</evidence>
<dbReference type="PROSITE" id="PS00107">
    <property type="entry name" value="PROTEIN_KINASE_ATP"/>
    <property type="match status" value="1"/>
</dbReference>
<dbReference type="InterPro" id="IPR000719">
    <property type="entry name" value="Prot_kinase_dom"/>
</dbReference>
<evidence type="ECO:0000256" key="7">
    <source>
        <dbReference type="ARBA" id="ARBA00023136"/>
    </source>
</evidence>
<dbReference type="Gramene" id="Ma08_t26670.1">
    <property type="protein sequence ID" value="Ma08_p26670.1"/>
    <property type="gene ID" value="Ma08_g26670"/>
</dbReference>
<accession>A0A804KB40</accession>
<dbReference type="GO" id="GO:0004674">
    <property type="term" value="F:protein serine/threonine kinase activity"/>
    <property type="evidence" value="ECO:0000318"/>
    <property type="project" value="GO_Central"/>
</dbReference>
<dbReference type="FunCoup" id="A0A804KB40">
    <property type="interactions" value="813"/>
</dbReference>
<name>A0A804KB40_MUSAM</name>
<reference evidence="12" key="1">
    <citation type="submission" date="2021-03" db="EMBL/GenBank/DDBJ databases">
        <authorList>
            <consortium name="Genoscope - CEA"/>
            <person name="William W."/>
        </authorList>
    </citation>
    <scope>NUCLEOTIDE SEQUENCE</scope>
    <source>
        <strain evidence="12">Doubled-haploid Pahang</strain>
    </source>
</reference>
<feature type="chain" id="PRO_5033612073" evidence="10">
    <location>
        <begin position="22"/>
        <end position="604"/>
    </location>
</feature>
<evidence type="ECO:0000313" key="13">
    <source>
        <dbReference type="EnsemblPlants" id="Ma08_p26670.1"/>
    </source>
</evidence>
<dbReference type="InterPro" id="IPR017441">
    <property type="entry name" value="Protein_kinase_ATP_BS"/>
</dbReference>
<dbReference type="GO" id="GO:0005524">
    <property type="term" value="F:ATP binding"/>
    <property type="evidence" value="ECO:0007669"/>
    <property type="project" value="UniProtKB-UniRule"/>
</dbReference>
<sequence>MEWSSTLSWLMSLLLLLICSGNSEEYAVRLSLVGFLQVLSGNDTGIIEKLGWSAATDPCTDGWNGVTCNNRTSSVYKIKLEELGLRGTIDAGRLCQAPSLAAVSLLHNAIRGEIPPEISDCGRLTHLYLGGNSLAGSLPPSLTLLGNLKVLDVSDNDFSGELPDLAKISGLVGFLAQNNRLHGTIPSFRFGNFDRRRFNVSNNLFAGPIPPGGDRLDQTSFIGNPGLCGKPLPVACPPSPSKEDHKSLKLSREKAIMFSGYIALGLVLFLFVTYKLIHRKKRTKHRKIADEKIASDGSSGKSSIPWSSTEASATATSSLIVLKRPGTMTDLKFDDLLKAPAESLGRGRNGSLYKVTMADGTSLAVKRIRDCGTSAAEFRRRMERMDMARHPNVLPAVAFHCSTQEKLVVYEYQRNGSLLSLLQGRQLDCVAFDWSYRLRVAAGVAEGLAAMHRELLADGIGHGNLKSSNILLTNVMDPCISEYGLVADSRSVEKAGGGSAVAAADVHAFGIILLELLTGKPVRNEPSELARWVNSVVREEWTVEVFDEALVSGGASEGGMVQLLQVALRCVHPSPAARPSMDHVAAMVNTVREEEDERSEVSEP</sequence>
<keyword evidence="14" id="KW-1185">Reference proteome</keyword>
<dbReference type="OrthoDB" id="69842at2759"/>
<keyword evidence="2" id="KW-0433">Leucine-rich repeat</keyword>
<dbReference type="InterPro" id="IPR001611">
    <property type="entry name" value="Leu-rich_rpt"/>
</dbReference>
<evidence type="ECO:0000256" key="6">
    <source>
        <dbReference type="ARBA" id="ARBA00022989"/>
    </source>
</evidence>
<keyword evidence="8" id="KW-0067">ATP-binding</keyword>
<dbReference type="InterPro" id="IPR032675">
    <property type="entry name" value="LRR_dom_sf"/>
</dbReference>
<feature type="signal peptide" evidence="10">
    <location>
        <begin position="1"/>
        <end position="21"/>
    </location>
</feature>
<evidence type="ECO:0000256" key="8">
    <source>
        <dbReference type="PROSITE-ProRule" id="PRU10141"/>
    </source>
</evidence>
<dbReference type="Gene3D" id="3.30.200.20">
    <property type="entry name" value="Phosphorylase Kinase, domain 1"/>
    <property type="match status" value="1"/>
</dbReference>
<evidence type="ECO:0000256" key="2">
    <source>
        <dbReference type="ARBA" id="ARBA00022614"/>
    </source>
</evidence>
<dbReference type="PANTHER" id="PTHR48007">
    <property type="entry name" value="LEUCINE-RICH REPEAT RECEPTOR-LIKE PROTEIN KINASE PXC1"/>
    <property type="match status" value="1"/>
</dbReference>
<dbReference type="InterPro" id="IPR011009">
    <property type="entry name" value="Kinase-like_dom_sf"/>
</dbReference>
<comment type="subcellular location">
    <subcellularLocation>
        <location evidence="1">Cell membrane</location>
        <topology evidence="1">Single-pass membrane protein</topology>
    </subcellularLocation>
</comment>
<dbReference type="OMA" id="YASEERM"/>
<dbReference type="InterPro" id="IPR001245">
    <property type="entry name" value="Ser-Thr/Tyr_kinase_cat_dom"/>
</dbReference>
<evidence type="ECO:0000256" key="10">
    <source>
        <dbReference type="SAM" id="SignalP"/>
    </source>
</evidence>
<keyword evidence="8" id="KW-0547">Nucleotide-binding</keyword>
<feature type="binding site" evidence="8">
    <location>
        <position position="366"/>
    </location>
    <ligand>
        <name>ATP</name>
        <dbReference type="ChEBI" id="CHEBI:30616"/>
    </ligand>
</feature>
<dbReference type="AlphaFoldDB" id="A0A804KB40"/>
<evidence type="ECO:0000256" key="3">
    <source>
        <dbReference type="ARBA" id="ARBA00022692"/>
    </source>
</evidence>
<evidence type="ECO:0000259" key="11">
    <source>
        <dbReference type="PROSITE" id="PS50011"/>
    </source>
</evidence>
<dbReference type="GO" id="GO:0005886">
    <property type="term" value="C:plasma membrane"/>
    <property type="evidence" value="ECO:0000318"/>
    <property type="project" value="GO_Central"/>
</dbReference>
<keyword evidence="5" id="KW-0677">Repeat</keyword>
<feature type="transmembrane region" description="Helical" evidence="9">
    <location>
        <begin position="255"/>
        <end position="277"/>
    </location>
</feature>
<proteinExistence type="predicted"/>
<feature type="domain" description="Protein kinase" evidence="11">
    <location>
        <begin position="338"/>
        <end position="591"/>
    </location>
</feature>
<evidence type="ECO:0000313" key="12">
    <source>
        <dbReference type="EMBL" id="CAG1832827.1"/>
    </source>
</evidence>
<reference evidence="13" key="2">
    <citation type="submission" date="2021-05" db="UniProtKB">
        <authorList>
            <consortium name="EnsemblPlants"/>
        </authorList>
    </citation>
    <scope>IDENTIFICATION</scope>
    <source>
        <strain evidence="13">subsp. malaccensis</strain>
    </source>
</reference>
<dbReference type="PANTHER" id="PTHR48007:SF79">
    <property type="entry name" value="(WILD MALAYSIAN BANANA) HYPOTHETICAL PROTEIN"/>
    <property type="match status" value="1"/>
</dbReference>
<dbReference type="PROSITE" id="PS50011">
    <property type="entry name" value="PROTEIN_KINASE_DOM"/>
    <property type="match status" value="1"/>
</dbReference>
<keyword evidence="7 9" id="KW-0472">Membrane</keyword>
<organism evidence="13 14">
    <name type="scientific">Musa acuminata subsp. malaccensis</name>
    <name type="common">Wild banana</name>
    <name type="synonym">Musa malaccensis</name>
    <dbReference type="NCBI Taxonomy" id="214687"/>
    <lineage>
        <taxon>Eukaryota</taxon>
        <taxon>Viridiplantae</taxon>
        <taxon>Streptophyta</taxon>
        <taxon>Embryophyta</taxon>
        <taxon>Tracheophyta</taxon>
        <taxon>Spermatophyta</taxon>
        <taxon>Magnoliopsida</taxon>
        <taxon>Liliopsida</taxon>
        <taxon>Zingiberales</taxon>
        <taxon>Musaceae</taxon>
        <taxon>Musa</taxon>
    </lineage>
</organism>
<keyword evidence="3 9" id="KW-0812">Transmembrane</keyword>
<evidence type="ECO:0000313" key="14">
    <source>
        <dbReference type="Proteomes" id="UP000012960"/>
    </source>
</evidence>
<dbReference type="InterPro" id="IPR046959">
    <property type="entry name" value="PRK1-6/SRF4-like"/>
</dbReference>
<gene>
    <name evidence="12" type="ORF">GSMUA_87470.1</name>
</gene>
<dbReference type="Pfam" id="PF07714">
    <property type="entry name" value="PK_Tyr_Ser-Thr"/>
    <property type="match status" value="1"/>
</dbReference>
<evidence type="ECO:0000256" key="9">
    <source>
        <dbReference type="SAM" id="Phobius"/>
    </source>
</evidence>
<dbReference type="FunFam" id="3.80.10.10:FF:000400">
    <property type="entry name" value="Nuclear pore complex protein NUP107"/>
    <property type="match status" value="1"/>
</dbReference>
<keyword evidence="4 10" id="KW-0732">Signal</keyword>
<dbReference type="EMBL" id="HG996472">
    <property type="protein sequence ID" value="CAG1832827.1"/>
    <property type="molecule type" value="Genomic_DNA"/>
</dbReference>
<dbReference type="SUPFAM" id="SSF52058">
    <property type="entry name" value="L domain-like"/>
    <property type="match status" value="1"/>
</dbReference>
<keyword evidence="6 9" id="KW-1133">Transmembrane helix</keyword>